<keyword evidence="2" id="KW-1185">Reference proteome</keyword>
<gene>
    <name evidence="1" type="ORF">THIOM_000074</name>
</gene>
<protein>
    <submittedName>
        <fullName evidence="1">Uncharacterized protein</fullName>
    </submittedName>
</protein>
<dbReference type="Proteomes" id="UP000076962">
    <property type="component" value="Unassembled WGS sequence"/>
</dbReference>
<dbReference type="AlphaFoldDB" id="A0A176S833"/>
<organism evidence="1 2">
    <name type="scientific">Candidatus Thiomargarita nelsonii</name>
    <dbReference type="NCBI Taxonomy" id="1003181"/>
    <lineage>
        <taxon>Bacteria</taxon>
        <taxon>Pseudomonadati</taxon>
        <taxon>Pseudomonadota</taxon>
        <taxon>Gammaproteobacteria</taxon>
        <taxon>Thiotrichales</taxon>
        <taxon>Thiotrichaceae</taxon>
        <taxon>Thiomargarita</taxon>
    </lineage>
</organism>
<dbReference type="EMBL" id="LUTY01000021">
    <property type="protein sequence ID" value="OAD24076.1"/>
    <property type="molecule type" value="Genomic_DNA"/>
</dbReference>
<comment type="caution">
    <text evidence="1">The sequence shown here is derived from an EMBL/GenBank/DDBJ whole genome shotgun (WGS) entry which is preliminary data.</text>
</comment>
<accession>A0A176S833</accession>
<evidence type="ECO:0000313" key="2">
    <source>
        <dbReference type="Proteomes" id="UP000076962"/>
    </source>
</evidence>
<evidence type="ECO:0000313" key="1">
    <source>
        <dbReference type="EMBL" id="OAD24076.1"/>
    </source>
</evidence>
<sequence length="69" mass="7928">MAYNHLYSLLGSNYRFLSAPLHSATYSLLPGLWMDFHHLDDWHASRTHSILCIRCAHFRTKRSVGLGAI</sequence>
<name>A0A176S833_9GAMM</name>
<reference evidence="1 2" key="1">
    <citation type="submission" date="2016-05" db="EMBL/GenBank/DDBJ databases">
        <title>Single-cell genome of chain-forming Candidatus Thiomargarita nelsonii and comparison to other large sulfur-oxidizing bacteria.</title>
        <authorList>
            <person name="Winkel M."/>
            <person name="Salman V."/>
            <person name="Woyke T."/>
            <person name="Schulz-Vogt H."/>
            <person name="Richter M."/>
            <person name="Flood B."/>
            <person name="Bailey J."/>
            <person name="Amann R."/>
            <person name="Mussmann M."/>
        </authorList>
    </citation>
    <scope>NUCLEOTIDE SEQUENCE [LARGE SCALE GENOMIC DNA]</scope>
    <source>
        <strain evidence="1 2">THI036</strain>
    </source>
</reference>
<proteinExistence type="predicted"/>